<reference evidence="3 4" key="1">
    <citation type="journal article" date="2015" name="Int. J. Syst. Evol. Microbiol.">
        <title>Halomonas salicampi sp. nov., a halotolerant and alkalitolerant bacterium isolated from a saltern soil.</title>
        <authorList>
            <person name="Lee J.C."/>
            <person name="Kim Y.S."/>
            <person name="Yun B.S."/>
            <person name="Whang K.S."/>
        </authorList>
    </citation>
    <scope>NUCLEOTIDE SEQUENCE [LARGE SCALE GENOMIC DNA]</scope>
    <source>
        <strain evidence="3 4">BH103</strain>
    </source>
</reference>
<accession>A0A7Z0LL20</accession>
<keyword evidence="2" id="KW-0472">Membrane</keyword>
<evidence type="ECO:0000256" key="2">
    <source>
        <dbReference type="SAM" id="Phobius"/>
    </source>
</evidence>
<feature type="transmembrane region" description="Helical" evidence="2">
    <location>
        <begin position="90"/>
        <end position="111"/>
    </location>
</feature>
<feature type="transmembrane region" description="Helical" evidence="2">
    <location>
        <begin position="12"/>
        <end position="32"/>
    </location>
</feature>
<dbReference type="EMBL" id="JACCDF010000007">
    <property type="protein sequence ID" value="NYS60931.1"/>
    <property type="molecule type" value="Genomic_DNA"/>
</dbReference>
<feature type="transmembrane region" description="Helical" evidence="2">
    <location>
        <begin position="39"/>
        <end position="56"/>
    </location>
</feature>
<evidence type="ECO:0000313" key="3">
    <source>
        <dbReference type="EMBL" id="NYS60931.1"/>
    </source>
</evidence>
<keyword evidence="2" id="KW-0812">Transmembrane</keyword>
<proteinExistence type="predicted"/>
<comment type="caution">
    <text evidence="3">The sequence shown here is derived from an EMBL/GenBank/DDBJ whole genome shotgun (WGS) entry which is preliminary data.</text>
</comment>
<name>A0A7Z0LL20_9GAMM</name>
<gene>
    <name evidence="3" type="ORF">HZS81_09175</name>
</gene>
<dbReference type="Proteomes" id="UP000586119">
    <property type="component" value="Unassembled WGS sequence"/>
</dbReference>
<dbReference type="AlphaFoldDB" id="A0A7Z0LL20"/>
<keyword evidence="2" id="KW-1133">Transmembrane helix</keyword>
<sequence>MLFADSMSLLWLTYYGVSLLVLVAVYFALALLPRLPRLVLTWGIAGAMWAPARFRLPLVEEGEFYTGWAPSAMVAAVGVMESNASALRAGLMWLVLGVVLGALVGVALWWWRRPAASVREETDNQGAPDEPQATPRRATPRREPML</sequence>
<keyword evidence="4" id="KW-1185">Reference proteome</keyword>
<feature type="region of interest" description="Disordered" evidence="1">
    <location>
        <begin position="118"/>
        <end position="146"/>
    </location>
</feature>
<organism evidence="3 4">
    <name type="scientific">Vreelandella salicampi</name>
    <dbReference type="NCBI Taxonomy" id="1449798"/>
    <lineage>
        <taxon>Bacteria</taxon>
        <taxon>Pseudomonadati</taxon>
        <taxon>Pseudomonadota</taxon>
        <taxon>Gammaproteobacteria</taxon>
        <taxon>Oceanospirillales</taxon>
        <taxon>Halomonadaceae</taxon>
        <taxon>Vreelandella</taxon>
    </lineage>
</organism>
<evidence type="ECO:0000313" key="4">
    <source>
        <dbReference type="Proteomes" id="UP000586119"/>
    </source>
</evidence>
<evidence type="ECO:0000256" key="1">
    <source>
        <dbReference type="SAM" id="MobiDB-lite"/>
    </source>
</evidence>
<protein>
    <submittedName>
        <fullName evidence="3">Uncharacterized protein</fullName>
    </submittedName>
</protein>
<dbReference type="RefSeq" id="WP_179930265.1">
    <property type="nucleotide sequence ID" value="NZ_JACCDF010000007.1"/>
</dbReference>